<evidence type="ECO:0000256" key="1">
    <source>
        <dbReference type="SAM" id="SignalP"/>
    </source>
</evidence>
<reference evidence="2 3" key="1">
    <citation type="journal article" date="2017" name="Nat. Ecol. Evol.">
        <title>Scallop genome provides insights into evolution of bilaterian karyotype and development.</title>
        <authorList>
            <person name="Wang S."/>
            <person name="Zhang J."/>
            <person name="Jiao W."/>
            <person name="Li J."/>
            <person name="Xun X."/>
            <person name="Sun Y."/>
            <person name="Guo X."/>
            <person name="Huan P."/>
            <person name="Dong B."/>
            <person name="Zhang L."/>
            <person name="Hu X."/>
            <person name="Sun X."/>
            <person name="Wang J."/>
            <person name="Zhao C."/>
            <person name="Wang Y."/>
            <person name="Wang D."/>
            <person name="Huang X."/>
            <person name="Wang R."/>
            <person name="Lv J."/>
            <person name="Li Y."/>
            <person name="Zhang Z."/>
            <person name="Liu B."/>
            <person name="Lu W."/>
            <person name="Hui Y."/>
            <person name="Liang J."/>
            <person name="Zhou Z."/>
            <person name="Hou R."/>
            <person name="Li X."/>
            <person name="Liu Y."/>
            <person name="Li H."/>
            <person name="Ning X."/>
            <person name="Lin Y."/>
            <person name="Zhao L."/>
            <person name="Xing Q."/>
            <person name="Dou J."/>
            <person name="Li Y."/>
            <person name="Mao J."/>
            <person name="Guo H."/>
            <person name="Dou H."/>
            <person name="Li T."/>
            <person name="Mu C."/>
            <person name="Jiang W."/>
            <person name="Fu Q."/>
            <person name="Fu X."/>
            <person name="Miao Y."/>
            <person name="Liu J."/>
            <person name="Yu Q."/>
            <person name="Li R."/>
            <person name="Liao H."/>
            <person name="Li X."/>
            <person name="Kong Y."/>
            <person name="Jiang Z."/>
            <person name="Chourrout D."/>
            <person name="Li R."/>
            <person name="Bao Z."/>
        </authorList>
    </citation>
    <scope>NUCLEOTIDE SEQUENCE [LARGE SCALE GENOMIC DNA]</scope>
    <source>
        <strain evidence="2 3">PY_sf001</strain>
    </source>
</reference>
<evidence type="ECO:0000313" key="2">
    <source>
        <dbReference type="EMBL" id="OWF43378.1"/>
    </source>
</evidence>
<gene>
    <name evidence="2" type="ORF">KP79_PYT10054</name>
</gene>
<dbReference type="AlphaFoldDB" id="A0A210Q3N8"/>
<organism evidence="2 3">
    <name type="scientific">Mizuhopecten yessoensis</name>
    <name type="common">Japanese scallop</name>
    <name type="synonym">Patinopecten yessoensis</name>
    <dbReference type="NCBI Taxonomy" id="6573"/>
    <lineage>
        <taxon>Eukaryota</taxon>
        <taxon>Metazoa</taxon>
        <taxon>Spiralia</taxon>
        <taxon>Lophotrochozoa</taxon>
        <taxon>Mollusca</taxon>
        <taxon>Bivalvia</taxon>
        <taxon>Autobranchia</taxon>
        <taxon>Pteriomorphia</taxon>
        <taxon>Pectinida</taxon>
        <taxon>Pectinoidea</taxon>
        <taxon>Pectinidae</taxon>
        <taxon>Mizuhopecten</taxon>
    </lineage>
</organism>
<sequence length="123" mass="14050">MFGHIVLLFCVLTVASAQSPIRVRHYITVNANNNIHYGDRSHVQYRGNGLQPICKQLDRDLMIDKLLYDRITIEHSGSYHTAGGVVSGVGVEFQQVHESDQSFRTLLILVFRNEQEYTNFLTL</sequence>
<accession>A0A210Q3N8</accession>
<name>A0A210Q3N8_MIZYE</name>
<evidence type="ECO:0000313" key="3">
    <source>
        <dbReference type="Proteomes" id="UP000242188"/>
    </source>
</evidence>
<proteinExistence type="predicted"/>
<keyword evidence="3" id="KW-1185">Reference proteome</keyword>
<dbReference type="Proteomes" id="UP000242188">
    <property type="component" value="Unassembled WGS sequence"/>
</dbReference>
<protein>
    <submittedName>
        <fullName evidence="2">Uncharacterized protein</fullName>
    </submittedName>
</protein>
<feature type="chain" id="PRO_5012194193" evidence="1">
    <location>
        <begin position="18"/>
        <end position="123"/>
    </location>
</feature>
<dbReference type="EMBL" id="NEDP02005114">
    <property type="protein sequence ID" value="OWF43378.1"/>
    <property type="molecule type" value="Genomic_DNA"/>
</dbReference>
<keyword evidence="1" id="KW-0732">Signal</keyword>
<feature type="signal peptide" evidence="1">
    <location>
        <begin position="1"/>
        <end position="17"/>
    </location>
</feature>
<comment type="caution">
    <text evidence="2">The sequence shown here is derived from an EMBL/GenBank/DDBJ whole genome shotgun (WGS) entry which is preliminary data.</text>
</comment>